<reference evidence="2" key="1">
    <citation type="submission" date="2014-09" db="EMBL/GenBank/DDBJ databases">
        <authorList>
            <person name="Magalhaes I.L.F."/>
            <person name="Oliveira U."/>
            <person name="Santos F.R."/>
            <person name="Vidigal T.H.D.A."/>
            <person name="Brescovit A.D."/>
            <person name="Santos A.J."/>
        </authorList>
    </citation>
    <scope>NUCLEOTIDE SEQUENCE</scope>
    <source>
        <tissue evidence="2">Shoot tissue taken approximately 20 cm above the soil surface</tissue>
    </source>
</reference>
<evidence type="ECO:0000313" key="2">
    <source>
        <dbReference type="EMBL" id="JAD93256.1"/>
    </source>
</evidence>
<reference evidence="2" key="2">
    <citation type="journal article" date="2015" name="Data Brief">
        <title>Shoot transcriptome of the giant reed, Arundo donax.</title>
        <authorList>
            <person name="Barrero R.A."/>
            <person name="Guerrero F.D."/>
            <person name="Moolhuijzen P."/>
            <person name="Goolsby J.A."/>
            <person name="Tidwell J."/>
            <person name="Bellgard S.E."/>
            <person name="Bellgard M.I."/>
        </authorList>
    </citation>
    <scope>NUCLEOTIDE SEQUENCE</scope>
    <source>
        <tissue evidence="2">Shoot tissue taken approximately 20 cm above the soil surface</tissue>
    </source>
</reference>
<sequence>MLTSKEEPHSPYTPRCCYPWRSTNLNGAQNHGNKHAWRIHTQKSNNKHQKKSNKS</sequence>
<organism evidence="2">
    <name type="scientific">Arundo donax</name>
    <name type="common">Giant reed</name>
    <name type="synonym">Donax arundinaceus</name>
    <dbReference type="NCBI Taxonomy" id="35708"/>
    <lineage>
        <taxon>Eukaryota</taxon>
        <taxon>Viridiplantae</taxon>
        <taxon>Streptophyta</taxon>
        <taxon>Embryophyta</taxon>
        <taxon>Tracheophyta</taxon>
        <taxon>Spermatophyta</taxon>
        <taxon>Magnoliopsida</taxon>
        <taxon>Liliopsida</taxon>
        <taxon>Poales</taxon>
        <taxon>Poaceae</taxon>
        <taxon>PACMAD clade</taxon>
        <taxon>Arundinoideae</taxon>
        <taxon>Arundineae</taxon>
        <taxon>Arundo</taxon>
    </lineage>
</organism>
<accession>A0A0A9DZM2</accession>
<dbReference type="EMBL" id="GBRH01204639">
    <property type="protein sequence ID" value="JAD93256.1"/>
    <property type="molecule type" value="Transcribed_RNA"/>
</dbReference>
<protein>
    <submittedName>
        <fullName evidence="2">Uncharacterized protein</fullName>
    </submittedName>
</protein>
<proteinExistence type="predicted"/>
<dbReference type="AlphaFoldDB" id="A0A0A9DZM2"/>
<name>A0A0A9DZM2_ARUDO</name>
<evidence type="ECO:0000256" key="1">
    <source>
        <dbReference type="SAM" id="MobiDB-lite"/>
    </source>
</evidence>
<feature type="region of interest" description="Disordered" evidence="1">
    <location>
        <begin position="24"/>
        <end position="55"/>
    </location>
</feature>
<feature type="compositionally biased region" description="Basic residues" evidence="1">
    <location>
        <begin position="32"/>
        <end position="55"/>
    </location>
</feature>